<protein>
    <submittedName>
        <fullName evidence="2">Uncharacterized protein</fullName>
    </submittedName>
</protein>
<keyword evidence="1" id="KW-0812">Transmembrane</keyword>
<dbReference type="EMBL" id="CP039964">
    <property type="protein sequence ID" value="QCO55819.1"/>
    <property type="molecule type" value="Genomic_DNA"/>
</dbReference>
<feature type="transmembrane region" description="Helical" evidence="1">
    <location>
        <begin position="89"/>
        <end position="107"/>
    </location>
</feature>
<organism evidence="2 3">
    <name type="scientific">Pseudorhodobacter turbinis</name>
    <dbReference type="NCBI Taxonomy" id="2500533"/>
    <lineage>
        <taxon>Bacteria</taxon>
        <taxon>Pseudomonadati</taxon>
        <taxon>Pseudomonadota</taxon>
        <taxon>Alphaproteobacteria</taxon>
        <taxon>Rhodobacterales</taxon>
        <taxon>Paracoccaceae</taxon>
        <taxon>Pseudorhodobacter</taxon>
    </lineage>
</organism>
<dbReference type="OrthoDB" id="7806295at2"/>
<evidence type="ECO:0000313" key="2">
    <source>
        <dbReference type="EMBL" id="QCO55819.1"/>
    </source>
</evidence>
<keyword evidence="3" id="KW-1185">Reference proteome</keyword>
<reference evidence="2 3" key="1">
    <citation type="submission" date="2019-05" db="EMBL/GenBank/DDBJ databases">
        <title>Pseudorhodobacter turbinis sp. nov., isolated from the gut of the Korean turban shell.</title>
        <authorList>
            <person name="Jeong Y.-S."/>
            <person name="Kang W.-R."/>
            <person name="Bae J.-W."/>
        </authorList>
    </citation>
    <scope>NUCLEOTIDE SEQUENCE [LARGE SCALE GENOMIC DNA]</scope>
    <source>
        <strain evidence="2 3">S12M18</strain>
    </source>
</reference>
<feature type="transmembrane region" description="Helical" evidence="1">
    <location>
        <begin position="46"/>
        <end position="68"/>
    </location>
</feature>
<dbReference type="KEGG" id="pseb:EOK75_08730"/>
<accession>A0A4P8EGA0</accession>
<keyword evidence="1" id="KW-0472">Membrane</keyword>
<feature type="transmembrane region" description="Helical" evidence="1">
    <location>
        <begin position="164"/>
        <end position="185"/>
    </location>
</feature>
<dbReference type="AlphaFoldDB" id="A0A4P8EGA0"/>
<feature type="transmembrane region" description="Helical" evidence="1">
    <location>
        <begin position="113"/>
        <end position="133"/>
    </location>
</feature>
<dbReference type="RefSeq" id="WP_137193580.1">
    <property type="nucleotide sequence ID" value="NZ_CP039964.1"/>
</dbReference>
<gene>
    <name evidence="2" type="ORF">EOK75_08730</name>
</gene>
<keyword evidence="1" id="KW-1133">Transmembrane helix</keyword>
<evidence type="ECO:0000313" key="3">
    <source>
        <dbReference type="Proteomes" id="UP000298631"/>
    </source>
</evidence>
<feature type="transmembrane region" description="Helical" evidence="1">
    <location>
        <begin position="191"/>
        <end position="215"/>
    </location>
</feature>
<name>A0A4P8EGA0_9RHOB</name>
<sequence>MKLIIFTLSLAILAVASLILQALPSAFDSMIQMSLTEVSSRSLAFLAQYGVAVLIVVEAILLHTLLALPAKVLRTLFGAPIEKLRYIEAPLPIVAFLFWLQIGWFYGVLLAGSMMGLVFALTVALHFAALRLLDLEAQRLSVNEEVWQHAKGGTDLTLAKKSIYSLRVGVAAFSLMVACQTVLQLGRDSLFYIPLSTATIFCLVLAVGGAVIGYASWRKLNSRLTDTKTVVSTLATAKINASGITVAHYISDPKAKAYGSSTALVTKLKKEGVALAVFAREAKAVAPITKAAPDVISFVPTIMDMSSYTAEGLRTFLYVNDAIRNGHATRFQQYNHVLIASGPILNATKLPQSFQIYDWIVAPSTDLARTWIKSSSAGVREKIVVAGAAARTINCQHGHISTEPTVGIFVQPSAFGDDSFGVIGQTLELLNSLKTMDDVHVTITYSSEAGAKSASLYRLARAISAWKADKGLSRRLTENIGNFAFAANSCEIFCTHSINAYDALIEAQKPLVWLGSGVAPAGYYDLEGPAAMLGRIRSGDPLAETRLSLRGTAIPVYATLGAFIQSLDTPEAVKGDQNG</sequence>
<evidence type="ECO:0000256" key="1">
    <source>
        <dbReference type="SAM" id="Phobius"/>
    </source>
</evidence>
<dbReference type="Proteomes" id="UP000298631">
    <property type="component" value="Chromosome"/>
</dbReference>
<proteinExistence type="predicted"/>